<protein>
    <recommendedName>
        <fullName evidence="3">Adhesin domain-containing protein</fullName>
    </recommendedName>
</protein>
<evidence type="ECO:0000313" key="2">
    <source>
        <dbReference type="Proteomes" id="UP000593892"/>
    </source>
</evidence>
<gene>
    <name evidence="1" type="ORF">IRI77_15790</name>
</gene>
<dbReference type="Proteomes" id="UP000593892">
    <property type="component" value="Chromosome"/>
</dbReference>
<proteinExistence type="predicted"/>
<evidence type="ECO:0008006" key="3">
    <source>
        <dbReference type="Google" id="ProtNLM"/>
    </source>
</evidence>
<name>A0A7S7NX18_PALFE</name>
<dbReference type="KEGG" id="pfer:IRI77_15790"/>
<reference evidence="1 2" key="1">
    <citation type="submission" date="2020-10" db="EMBL/GenBank/DDBJ databases">
        <title>Complete genome sequence of Paludibaculum fermentans P105T, a facultatively anaerobic acidobacterium capable of dissimilatory Fe(III) reduction.</title>
        <authorList>
            <person name="Dedysh S.N."/>
            <person name="Beletsky A.V."/>
            <person name="Kulichevskaya I.S."/>
            <person name="Mardanov A.V."/>
            <person name="Ravin N.V."/>
        </authorList>
    </citation>
    <scope>NUCLEOTIDE SEQUENCE [LARGE SCALE GENOMIC DNA]</scope>
    <source>
        <strain evidence="1 2">P105</strain>
    </source>
</reference>
<accession>A0A7S7NX18</accession>
<keyword evidence="2" id="KW-1185">Reference proteome</keyword>
<sequence>MFALLWLAPLLMAEGLEEKQTIRKSLPEAARLEVDTVWGGIRVTGYDGHEVKMVATETVRADSRADLELARKEVRLDVGQQGDTARIYVDGPFRCHCEDGQWSGDRQRRRYVVRYDFELQVPRSMAVSLSTVNEGEISMSGVGGDFEIHNVNGIVDLSGLMGSGAVRTVNGHVKAEFARNPKGQTSFKTINGPIELYFRPGLSADVRLKTFNGKIYSDFEMTMLPARPVTEEKRNGKRVFRADRYSGGRIGGGGPELLVDGFNSEIRILEGK</sequence>
<evidence type="ECO:0000313" key="1">
    <source>
        <dbReference type="EMBL" id="QOY91350.1"/>
    </source>
</evidence>
<organism evidence="1 2">
    <name type="scientific">Paludibaculum fermentans</name>
    <dbReference type="NCBI Taxonomy" id="1473598"/>
    <lineage>
        <taxon>Bacteria</taxon>
        <taxon>Pseudomonadati</taxon>
        <taxon>Acidobacteriota</taxon>
        <taxon>Terriglobia</taxon>
        <taxon>Bryobacterales</taxon>
        <taxon>Bryobacteraceae</taxon>
        <taxon>Paludibaculum</taxon>
    </lineage>
</organism>
<dbReference type="RefSeq" id="WP_194453005.1">
    <property type="nucleotide sequence ID" value="NZ_CP063849.1"/>
</dbReference>
<dbReference type="AlphaFoldDB" id="A0A7S7NX18"/>
<dbReference type="EMBL" id="CP063849">
    <property type="protein sequence ID" value="QOY91350.1"/>
    <property type="molecule type" value="Genomic_DNA"/>
</dbReference>